<keyword evidence="2" id="KW-1185">Reference proteome</keyword>
<accession>A0A8X6P503</accession>
<name>A0A8X6P503_NEPPI</name>
<proteinExistence type="predicted"/>
<protein>
    <submittedName>
        <fullName evidence="1">Uncharacterized protein</fullName>
    </submittedName>
</protein>
<comment type="caution">
    <text evidence="1">The sequence shown here is derived from an EMBL/GenBank/DDBJ whole genome shotgun (WGS) entry which is preliminary data.</text>
</comment>
<evidence type="ECO:0000313" key="2">
    <source>
        <dbReference type="Proteomes" id="UP000887013"/>
    </source>
</evidence>
<organism evidence="1 2">
    <name type="scientific">Nephila pilipes</name>
    <name type="common">Giant wood spider</name>
    <name type="synonym">Nephila maculata</name>
    <dbReference type="NCBI Taxonomy" id="299642"/>
    <lineage>
        <taxon>Eukaryota</taxon>
        <taxon>Metazoa</taxon>
        <taxon>Ecdysozoa</taxon>
        <taxon>Arthropoda</taxon>
        <taxon>Chelicerata</taxon>
        <taxon>Arachnida</taxon>
        <taxon>Araneae</taxon>
        <taxon>Araneomorphae</taxon>
        <taxon>Entelegynae</taxon>
        <taxon>Araneoidea</taxon>
        <taxon>Nephilidae</taxon>
        <taxon>Nephila</taxon>
    </lineage>
</organism>
<dbReference type="AlphaFoldDB" id="A0A8X6P503"/>
<evidence type="ECO:0000313" key="1">
    <source>
        <dbReference type="EMBL" id="GFT51294.1"/>
    </source>
</evidence>
<gene>
    <name evidence="1" type="ORF">NPIL_347091</name>
</gene>
<dbReference type="EMBL" id="BMAW01016902">
    <property type="protein sequence ID" value="GFT51294.1"/>
    <property type="molecule type" value="Genomic_DNA"/>
</dbReference>
<reference evidence="1" key="1">
    <citation type="submission" date="2020-08" db="EMBL/GenBank/DDBJ databases">
        <title>Multicomponent nature underlies the extraordinary mechanical properties of spider dragline silk.</title>
        <authorList>
            <person name="Kono N."/>
            <person name="Nakamura H."/>
            <person name="Mori M."/>
            <person name="Yoshida Y."/>
            <person name="Ohtoshi R."/>
            <person name="Malay A.D."/>
            <person name="Moran D.A.P."/>
            <person name="Tomita M."/>
            <person name="Numata K."/>
            <person name="Arakawa K."/>
        </authorList>
    </citation>
    <scope>NUCLEOTIDE SEQUENCE</scope>
</reference>
<sequence length="120" mass="13246">MSVTTVGEVKTAAFLERGRIIVWESVNDPPPLSFLSSVSGGMAGKRMRFATDTKEHTNKEVGRISTHKKDSTDVVRLVKLLARKIQAQRCRCASVNPALVRPGAPRRRKIRLEDGEEGSC</sequence>
<dbReference type="Proteomes" id="UP000887013">
    <property type="component" value="Unassembled WGS sequence"/>
</dbReference>